<evidence type="ECO:0000313" key="3">
    <source>
        <dbReference type="Proteomes" id="UP001495779"/>
    </source>
</evidence>
<feature type="transmembrane region" description="Helical" evidence="1">
    <location>
        <begin position="345"/>
        <end position="372"/>
    </location>
</feature>
<feature type="transmembrane region" description="Helical" evidence="1">
    <location>
        <begin position="404"/>
        <end position="423"/>
    </location>
</feature>
<feature type="transmembrane region" description="Helical" evidence="1">
    <location>
        <begin position="190"/>
        <end position="207"/>
    </location>
</feature>
<comment type="caution">
    <text evidence="2">The sequence shown here is derived from an EMBL/GenBank/DDBJ whole genome shotgun (WGS) entry which is preliminary data.</text>
</comment>
<reference evidence="2 3" key="1">
    <citation type="submission" date="2021-04" db="EMBL/GenBank/DDBJ databases">
        <title>Determining the burden of carbapenem-resistant Enterobacterales from a tertiary public heath setting in Bangladesh: a clinical, epidemiological, and molecular study.</title>
        <authorList>
            <person name="Farzana R."/>
            <person name="Walsh T.R."/>
        </authorList>
    </citation>
    <scope>NUCLEOTIDE SEQUENCE [LARGE SCALE GENOMIC DNA]</scope>
    <source>
        <strain evidence="3">dmpro_s316</strain>
    </source>
</reference>
<protein>
    <recommendedName>
        <fullName evidence="4">Oligosaccharide repeat unit polymerase</fullName>
    </recommendedName>
</protein>
<dbReference type="Proteomes" id="UP001495779">
    <property type="component" value="Unassembled WGS sequence"/>
</dbReference>
<feature type="transmembrane region" description="Helical" evidence="1">
    <location>
        <begin position="164"/>
        <end position="183"/>
    </location>
</feature>
<feature type="transmembrane region" description="Helical" evidence="1">
    <location>
        <begin position="59"/>
        <end position="78"/>
    </location>
</feature>
<feature type="non-terminal residue" evidence="2">
    <location>
        <position position="1"/>
    </location>
</feature>
<keyword evidence="1" id="KW-1133">Transmembrane helix</keyword>
<dbReference type="RefSeq" id="WP_350588856.1">
    <property type="nucleotide sequence ID" value="NZ_JAGSRH010000023.1"/>
</dbReference>
<feature type="transmembrane region" description="Helical" evidence="1">
    <location>
        <begin position="20"/>
        <end position="39"/>
    </location>
</feature>
<accession>A0ABD5L7W7</accession>
<dbReference type="AlphaFoldDB" id="A0ABD5L7W7"/>
<keyword evidence="1" id="KW-0812">Transmembrane</keyword>
<proteinExistence type="predicted"/>
<dbReference type="EMBL" id="JAGSRH010000023">
    <property type="protein sequence ID" value="MER5078174.1"/>
    <property type="molecule type" value="Genomic_DNA"/>
</dbReference>
<keyword evidence="1" id="KW-0472">Membrane</keyword>
<feature type="transmembrane region" description="Helical" evidence="1">
    <location>
        <begin position="236"/>
        <end position="254"/>
    </location>
</feature>
<name>A0ABD5L7W7_PROST</name>
<feature type="transmembrane region" description="Helical" evidence="1">
    <location>
        <begin position="213"/>
        <end position="229"/>
    </location>
</feature>
<gene>
    <name evidence="2" type="ORF">KDV35_15095</name>
</gene>
<evidence type="ECO:0000313" key="2">
    <source>
        <dbReference type="EMBL" id="MER5078174.1"/>
    </source>
</evidence>
<evidence type="ECO:0000256" key="1">
    <source>
        <dbReference type="SAM" id="Phobius"/>
    </source>
</evidence>
<evidence type="ECO:0008006" key="4">
    <source>
        <dbReference type="Google" id="ProtNLM"/>
    </source>
</evidence>
<sequence>FKRAAGTLSIFKPNLISYIFYYNIIIEVFLASILVILYFDNHYIINRVGADVRFNAWLSVMYMMIAFPIGMLLSKSIFLKKKSMKSFLEQYVSSPILITGSSGNALKYSIWCFTIISTLSCLYTFLQIGYYPFLKAITSSSSELASIRISVSRNFSGDVYIRNFFALIMMPILSYVWLFYYIANKKTLDLLMTLFTVFLSVSILYYNFSKSPLLWYILSFIFVYYYGLGKFKILHLIILITIVIISIIIMYSIGGVSSDHILNYNTGPIGRVILSQAAGLYIMFDIFPNPHDFIGFSSISQFLSDLFDYEYVDRAARIAMTSFNPRGVEDGTAGVMNSIFIAEAWANFGILGVLLSPLWVGFIIQTLYIFFLKRPKNPLYLAFFVSFSFGGSITGGFNDYIYNPGLLMMIILFLLIISLAAVFKKYSRFTSTR</sequence>
<feature type="transmembrane region" description="Helical" evidence="1">
    <location>
        <begin position="110"/>
        <end position="133"/>
    </location>
</feature>
<feature type="transmembrane region" description="Helical" evidence="1">
    <location>
        <begin position="379"/>
        <end position="398"/>
    </location>
</feature>
<organism evidence="2 3">
    <name type="scientific">Providencia stuartii</name>
    <dbReference type="NCBI Taxonomy" id="588"/>
    <lineage>
        <taxon>Bacteria</taxon>
        <taxon>Pseudomonadati</taxon>
        <taxon>Pseudomonadota</taxon>
        <taxon>Gammaproteobacteria</taxon>
        <taxon>Enterobacterales</taxon>
        <taxon>Morganellaceae</taxon>
        <taxon>Providencia</taxon>
    </lineage>
</organism>